<dbReference type="InterPro" id="IPR003594">
    <property type="entry name" value="HATPase_dom"/>
</dbReference>
<dbReference type="Gene3D" id="3.30.565.10">
    <property type="entry name" value="Histidine kinase-like ATPase, C-terminal domain"/>
    <property type="match status" value="1"/>
</dbReference>
<evidence type="ECO:0000256" key="2">
    <source>
        <dbReference type="ARBA" id="ARBA00012438"/>
    </source>
</evidence>
<evidence type="ECO:0000313" key="8">
    <source>
        <dbReference type="EMBL" id="GAM62080.1"/>
    </source>
</evidence>
<dbReference type="EC" id="2.7.13.3" evidence="2"/>
<protein>
    <recommendedName>
        <fullName evidence="2">histidine kinase</fullName>
        <ecNumber evidence="2">2.7.13.3</ecNumber>
    </recommendedName>
</protein>
<evidence type="ECO:0000256" key="4">
    <source>
        <dbReference type="ARBA" id="ARBA00023012"/>
    </source>
</evidence>
<dbReference type="Gene3D" id="3.40.50.2300">
    <property type="match status" value="1"/>
</dbReference>
<dbReference type="CDD" id="cd17546">
    <property type="entry name" value="REC_hyHK_CKI1_RcsC-like"/>
    <property type="match status" value="1"/>
</dbReference>
<dbReference type="InterPro" id="IPR036890">
    <property type="entry name" value="HATPase_C_sf"/>
</dbReference>
<evidence type="ECO:0000259" key="6">
    <source>
        <dbReference type="PROSITE" id="PS50109"/>
    </source>
</evidence>
<dbReference type="PANTHER" id="PTHR45339">
    <property type="entry name" value="HYBRID SIGNAL TRANSDUCTION HISTIDINE KINASE J"/>
    <property type="match status" value="1"/>
</dbReference>
<dbReference type="SMART" id="SM00387">
    <property type="entry name" value="HATPase_c"/>
    <property type="match status" value="1"/>
</dbReference>
<dbReference type="Pfam" id="PF00072">
    <property type="entry name" value="Response_reg"/>
    <property type="match status" value="1"/>
</dbReference>
<sequence>MRQVIMNFASNAVKFTDAGTVRLCIETRELSDSKAVVEFAVEDSGIGIDEQQQKNIFEPFTQEDDSTTRQFGGTGLGLAISTQLVELMGGTIGLDSEKGKGSRFYFSLELPVVEQEYQSANQIHHSDIWLLCDNKAKQSSMLDELNFYKVPVANTLSKIDEVPHSFEKPVSLIFVETEPNLGVDLEQHTKITDNSKLHLCLVKHLQSERFDFTDKVKAILTQPLLGKRLIRGLESCDSSFKTELNNATDGEIENLEHRILIVDDNKVNQKIAGLHAKKLGFTSDTASSGVEAIELFKKNRYALILMDCMMPDMDGFKATKSIRELEKERGLNTRTPIIALTASVVDDDIQTCFDVGMDDIWLNHSR</sequence>
<dbReference type="CDD" id="cd16922">
    <property type="entry name" value="HATPase_EvgS-ArcB-TorS-like"/>
    <property type="match status" value="1"/>
</dbReference>
<accession>A0A0B8P5G7</accession>
<dbReference type="GO" id="GO:0000160">
    <property type="term" value="P:phosphorelay signal transduction system"/>
    <property type="evidence" value="ECO:0007669"/>
    <property type="project" value="UniProtKB-KW"/>
</dbReference>
<dbReference type="InterPro" id="IPR004358">
    <property type="entry name" value="Sig_transdc_His_kin-like_C"/>
</dbReference>
<dbReference type="GO" id="GO:0004673">
    <property type="term" value="F:protein histidine kinase activity"/>
    <property type="evidence" value="ECO:0007669"/>
    <property type="project" value="UniProtKB-EC"/>
</dbReference>
<dbReference type="Pfam" id="PF02518">
    <property type="entry name" value="HATPase_c"/>
    <property type="match status" value="1"/>
</dbReference>
<feature type="modified residue" description="4-aspartylphosphate" evidence="5">
    <location>
        <position position="307"/>
    </location>
</feature>
<evidence type="ECO:0000313" key="9">
    <source>
        <dbReference type="Proteomes" id="UP000031670"/>
    </source>
</evidence>
<evidence type="ECO:0000256" key="3">
    <source>
        <dbReference type="ARBA" id="ARBA00022553"/>
    </source>
</evidence>
<feature type="domain" description="Histidine kinase" evidence="6">
    <location>
        <begin position="1"/>
        <end position="112"/>
    </location>
</feature>
<dbReference type="SUPFAM" id="SSF55874">
    <property type="entry name" value="ATPase domain of HSP90 chaperone/DNA topoisomerase II/histidine kinase"/>
    <property type="match status" value="1"/>
</dbReference>
<keyword evidence="4" id="KW-0902">Two-component regulatory system</keyword>
<comment type="caution">
    <text evidence="8">The sequence shown here is derived from an EMBL/GenBank/DDBJ whole genome shotgun (WGS) entry which is preliminary data.</text>
</comment>
<dbReference type="InterPro" id="IPR001789">
    <property type="entry name" value="Sig_transdc_resp-reg_receiver"/>
</dbReference>
<dbReference type="PRINTS" id="PR00344">
    <property type="entry name" value="BCTRLSENSOR"/>
</dbReference>
<evidence type="ECO:0000256" key="1">
    <source>
        <dbReference type="ARBA" id="ARBA00000085"/>
    </source>
</evidence>
<reference evidence="8 9" key="1">
    <citation type="submission" date="2015-01" db="EMBL/GenBank/DDBJ databases">
        <title>Vibrio sp. C5 JCM 19232 whole genome shotgun sequence.</title>
        <authorList>
            <person name="Sawabe T."/>
            <person name="Meirelles P."/>
            <person name="Feng G."/>
            <person name="Sayaka M."/>
            <person name="Hattori M."/>
            <person name="Ohkuma M."/>
        </authorList>
    </citation>
    <scope>NUCLEOTIDE SEQUENCE [LARGE SCALE GENOMIC DNA]</scope>
    <source>
        <strain evidence="8 9">JCM19232</strain>
    </source>
</reference>
<gene>
    <name evidence="8" type="ORF">JCM19232_5044</name>
</gene>
<keyword evidence="3 5" id="KW-0597">Phosphoprotein</keyword>
<dbReference type="EMBL" id="BBSA01000005">
    <property type="protein sequence ID" value="GAM62080.1"/>
    <property type="molecule type" value="Genomic_DNA"/>
</dbReference>
<dbReference type="Proteomes" id="UP000031670">
    <property type="component" value="Unassembled WGS sequence"/>
</dbReference>
<dbReference type="PROSITE" id="PS50110">
    <property type="entry name" value="RESPONSE_REGULATORY"/>
    <property type="match status" value="1"/>
</dbReference>
<dbReference type="SUPFAM" id="SSF52172">
    <property type="entry name" value="CheY-like"/>
    <property type="match status" value="1"/>
</dbReference>
<comment type="catalytic activity">
    <reaction evidence="1">
        <text>ATP + protein L-histidine = ADP + protein N-phospho-L-histidine.</text>
        <dbReference type="EC" id="2.7.13.3"/>
    </reaction>
</comment>
<dbReference type="InterPro" id="IPR011006">
    <property type="entry name" value="CheY-like_superfamily"/>
</dbReference>
<reference evidence="8 9" key="2">
    <citation type="submission" date="2015-01" db="EMBL/GenBank/DDBJ databases">
        <authorList>
            <consortium name="NBRP consortium"/>
            <person name="Sawabe T."/>
            <person name="Meirelles P."/>
            <person name="Feng G."/>
            <person name="Sayaka M."/>
            <person name="Hattori M."/>
            <person name="Ohkuma M."/>
        </authorList>
    </citation>
    <scope>NUCLEOTIDE SEQUENCE [LARGE SCALE GENOMIC DNA]</scope>
    <source>
        <strain evidence="8 9">JCM19232</strain>
    </source>
</reference>
<evidence type="ECO:0000259" key="7">
    <source>
        <dbReference type="PROSITE" id="PS50110"/>
    </source>
</evidence>
<proteinExistence type="predicted"/>
<dbReference type="PROSITE" id="PS50109">
    <property type="entry name" value="HIS_KIN"/>
    <property type="match status" value="1"/>
</dbReference>
<dbReference type="PANTHER" id="PTHR45339:SF1">
    <property type="entry name" value="HYBRID SIGNAL TRANSDUCTION HISTIDINE KINASE J"/>
    <property type="match status" value="1"/>
</dbReference>
<dbReference type="InterPro" id="IPR005467">
    <property type="entry name" value="His_kinase_dom"/>
</dbReference>
<evidence type="ECO:0000256" key="5">
    <source>
        <dbReference type="PROSITE-ProRule" id="PRU00169"/>
    </source>
</evidence>
<feature type="domain" description="Response regulatory" evidence="7">
    <location>
        <begin position="258"/>
        <end position="366"/>
    </location>
</feature>
<organism evidence="8 9">
    <name type="scientific">Vibrio ishigakensis</name>
    <dbReference type="NCBI Taxonomy" id="1481914"/>
    <lineage>
        <taxon>Bacteria</taxon>
        <taxon>Pseudomonadati</taxon>
        <taxon>Pseudomonadota</taxon>
        <taxon>Gammaproteobacteria</taxon>
        <taxon>Vibrionales</taxon>
        <taxon>Vibrionaceae</taxon>
        <taxon>Vibrio</taxon>
    </lineage>
</organism>
<dbReference type="AlphaFoldDB" id="A0A0B8P5G7"/>
<name>A0A0B8P5G7_9VIBR</name>
<dbReference type="SMART" id="SM00448">
    <property type="entry name" value="REC"/>
    <property type="match status" value="1"/>
</dbReference>